<dbReference type="Pfam" id="PF04193">
    <property type="entry name" value="PQ-loop"/>
    <property type="match status" value="2"/>
</dbReference>
<evidence type="ECO:0000256" key="3">
    <source>
        <dbReference type="ARBA" id="ARBA00022989"/>
    </source>
</evidence>
<feature type="transmembrane region" description="Helical" evidence="6">
    <location>
        <begin position="48"/>
        <end position="69"/>
    </location>
</feature>
<evidence type="ECO:0000256" key="1">
    <source>
        <dbReference type="ARBA" id="ARBA00004141"/>
    </source>
</evidence>
<gene>
    <name evidence="7" type="primary">LAAT1</name>
    <name evidence="7" type="ORF">TR104348</name>
</gene>
<protein>
    <submittedName>
        <fullName evidence="7">Lysosomal amino acid transporter 1</fullName>
    </submittedName>
</protein>
<dbReference type="PANTHER" id="PTHR16201:SF34">
    <property type="entry name" value="LYSOSOMAL AMINO ACID TRANSPORTER 1"/>
    <property type="match status" value="1"/>
</dbReference>
<evidence type="ECO:0000256" key="2">
    <source>
        <dbReference type="ARBA" id="ARBA00022692"/>
    </source>
</evidence>
<dbReference type="SMART" id="SM00679">
    <property type="entry name" value="CTNS"/>
    <property type="match status" value="2"/>
</dbReference>
<feature type="transmembrane region" description="Helical" evidence="6">
    <location>
        <begin position="304"/>
        <end position="327"/>
    </location>
</feature>
<feature type="transmembrane region" description="Helical" evidence="6">
    <location>
        <begin position="90"/>
        <end position="111"/>
    </location>
</feature>
<feature type="transmembrane region" description="Helical" evidence="6">
    <location>
        <begin position="273"/>
        <end position="292"/>
    </location>
</feature>
<reference evidence="7" key="1">
    <citation type="submission" date="2016-01" db="EMBL/GenBank/DDBJ databases">
        <title>Reference transcriptome for the parasite Schistocephalus solidus: insights into the molecular evolution of parasitism.</title>
        <authorList>
            <person name="Hebert F.O."/>
            <person name="Grambauer S."/>
            <person name="Barber I."/>
            <person name="Landry C.R."/>
            <person name="Aubin-Horth N."/>
        </authorList>
    </citation>
    <scope>NUCLEOTIDE SEQUENCE</scope>
</reference>
<evidence type="ECO:0000256" key="4">
    <source>
        <dbReference type="ARBA" id="ARBA00023136"/>
    </source>
</evidence>
<dbReference type="AlphaFoldDB" id="A0A0V0J7R0"/>
<dbReference type="InterPro" id="IPR006603">
    <property type="entry name" value="PQ-loop_rpt"/>
</dbReference>
<dbReference type="Gene3D" id="1.20.1280.290">
    <property type="match status" value="2"/>
</dbReference>
<comment type="similarity">
    <text evidence="5">Belongs to the laat-1 family.</text>
</comment>
<dbReference type="EMBL" id="GEEE01001852">
    <property type="protein sequence ID" value="JAP61373.1"/>
    <property type="molecule type" value="Transcribed_RNA"/>
</dbReference>
<organism evidence="7">
    <name type="scientific">Schistocephalus solidus</name>
    <name type="common">Tapeworm</name>
    <dbReference type="NCBI Taxonomy" id="70667"/>
    <lineage>
        <taxon>Eukaryota</taxon>
        <taxon>Metazoa</taxon>
        <taxon>Spiralia</taxon>
        <taxon>Lophotrochozoa</taxon>
        <taxon>Platyhelminthes</taxon>
        <taxon>Cestoda</taxon>
        <taxon>Eucestoda</taxon>
        <taxon>Diphyllobothriidea</taxon>
        <taxon>Diphyllobothriidae</taxon>
        <taxon>Schistocephalus</taxon>
    </lineage>
</organism>
<name>A0A0V0J7R0_SCHSO</name>
<evidence type="ECO:0000256" key="5">
    <source>
        <dbReference type="ARBA" id="ARBA00038039"/>
    </source>
</evidence>
<proteinExistence type="inferred from homology"/>
<accession>A0A0V0J7R0</accession>
<comment type="subcellular location">
    <subcellularLocation>
        <location evidence="1">Membrane</location>
        <topology evidence="1">Multi-pass membrane protein</topology>
    </subcellularLocation>
</comment>
<keyword evidence="2 6" id="KW-0812">Transmembrane</keyword>
<sequence>MSKGFFFNFFDDELPDRVRYSWSTTPVPIDMNCTHGVQWMWLVFQQCAVSPAEITAVVMGLISVFSWMLNGIPQIIENYKTGIPDQAVSLFLLIFWTIGDSFSLAGCLLTHQLVLQVVMAFYSIVNDTILLGQYFFYRMRHKRLLRVFPNDIETLLPSDSASDSEPPSSNHSQPVRTGSAASLLSITALLCVGLPCVNRTETPLATDPSLKNGPLFALSVHSTTLSPESPFYPSPIAYTGYVLGWFSSLMYLSSRFPQILQNWRRGSTEGLSIFLFMFALLGNASYGLQIFLTSTDTLFLLHSLPWILGSLGVLFLDVVILAQFYVFRRRRQRNPTQTVEAESTAVSITI</sequence>
<dbReference type="PANTHER" id="PTHR16201">
    <property type="entry name" value="SEVEN TRANSMEMBRANE PROTEIN 1-RELATED"/>
    <property type="match status" value="1"/>
</dbReference>
<dbReference type="GO" id="GO:0015174">
    <property type="term" value="F:basic amino acid transmembrane transporter activity"/>
    <property type="evidence" value="ECO:0007669"/>
    <property type="project" value="TreeGrafter"/>
</dbReference>
<evidence type="ECO:0000313" key="7">
    <source>
        <dbReference type="EMBL" id="JAP61373.1"/>
    </source>
</evidence>
<evidence type="ECO:0000256" key="6">
    <source>
        <dbReference type="SAM" id="Phobius"/>
    </source>
</evidence>
<keyword evidence="3 6" id="KW-1133">Transmembrane helix</keyword>
<dbReference type="GO" id="GO:0098852">
    <property type="term" value="C:lytic vacuole membrane"/>
    <property type="evidence" value="ECO:0007669"/>
    <property type="project" value="UniProtKB-ARBA"/>
</dbReference>
<feature type="transmembrane region" description="Helical" evidence="6">
    <location>
        <begin position="117"/>
        <end position="137"/>
    </location>
</feature>
<dbReference type="InterPro" id="IPR051415">
    <property type="entry name" value="LAAT-1"/>
</dbReference>
<dbReference type="FunFam" id="1.20.1280.290:FF:000009">
    <property type="entry name" value="PQ loop repeat family protein"/>
    <property type="match status" value="1"/>
</dbReference>
<keyword evidence="4 6" id="KW-0472">Membrane</keyword>